<gene>
    <name evidence="2" type="ORF">DK389_25055</name>
</gene>
<evidence type="ECO:0000256" key="1">
    <source>
        <dbReference type="SAM" id="MobiDB-lite"/>
    </source>
</evidence>
<protein>
    <submittedName>
        <fullName evidence="2">Uncharacterized protein</fullName>
    </submittedName>
</protein>
<feature type="compositionally biased region" description="Basic and acidic residues" evidence="1">
    <location>
        <begin position="44"/>
        <end position="57"/>
    </location>
</feature>
<reference evidence="3" key="1">
    <citation type="submission" date="2018-05" db="EMBL/GenBank/DDBJ databases">
        <title>Complete Genome Sequence of Methylobacterium sp. 17SD2-17.</title>
        <authorList>
            <person name="Srinivasan S."/>
        </authorList>
    </citation>
    <scope>NUCLEOTIDE SEQUENCE [LARGE SCALE GENOMIC DNA]</scope>
    <source>
        <strain evidence="3">17SD2-17</strain>
    </source>
</reference>
<sequence>MANIGVKPVRKGMALTHPLDGPLADDGGLWRDDQFTLRRLRDGDIKRVETDEADAHPARSAAPAASKGKE</sequence>
<dbReference type="AlphaFoldDB" id="A0A2U8WAI7"/>
<dbReference type="KEGG" id="mets:DK389_25055"/>
<evidence type="ECO:0000313" key="2">
    <source>
        <dbReference type="EMBL" id="AWN43165.1"/>
    </source>
</evidence>
<proteinExistence type="predicted"/>
<dbReference type="RefSeq" id="WP_109893708.1">
    <property type="nucleotide sequence ID" value="NZ_CP029550.1"/>
</dbReference>
<name>A0A2U8WAI7_9HYPH</name>
<evidence type="ECO:0000313" key="3">
    <source>
        <dbReference type="Proteomes" id="UP000245926"/>
    </source>
</evidence>
<keyword evidence="3" id="KW-1185">Reference proteome</keyword>
<dbReference type="Proteomes" id="UP000245926">
    <property type="component" value="Chromosome"/>
</dbReference>
<dbReference type="EMBL" id="CP029550">
    <property type="protein sequence ID" value="AWN43165.1"/>
    <property type="molecule type" value="Genomic_DNA"/>
</dbReference>
<organism evidence="2 3">
    <name type="scientific">Methylobacterium durans</name>
    <dbReference type="NCBI Taxonomy" id="2202825"/>
    <lineage>
        <taxon>Bacteria</taxon>
        <taxon>Pseudomonadati</taxon>
        <taxon>Pseudomonadota</taxon>
        <taxon>Alphaproteobacteria</taxon>
        <taxon>Hyphomicrobiales</taxon>
        <taxon>Methylobacteriaceae</taxon>
        <taxon>Methylobacterium</taxon>
    </lineage>
</organism>
<accession>A0A2U8WAI7</accession>
<feature type="compositionally biased region" description="Low complexity" evidence="1">
    <location>
        <begin position="58"/>
        <end position="70"/>
    </location>
</feature>
<dbReference type="OrthoDB" id="8244728at2"/>
<feature type="region of interest" description="Disordered" evidence="1">
    <location>
        <begin position="1"/>
        <end position="27"/>
    </location>
</feature>
<feature type="region of interest" description="Disordered" evidence="1">
    <location>
        <begin position="44"/>
        <end position="70"/>
    </location>
</feature>